<accession>J3JDC2</accession>
<dbReference type="AlphaFoldDB" id="J3JDC2"/>
<dbReference type="GO" id="GO:0004061">
    <property type="term" value="F:arylformamidase activity"/>
    <property type="evidence" value="ECO:0007669"/>
    <property type="project" value="InterPro"/>
</dbReference>
<dbReference type="PANTHER" id="PTHR31118">
    <property type="entry name" value="CYCLASE-LIKE PROTEIN 2"/>
    <property type="match status" value="1"/>
</dbReference>
<dbReference type="Proteomes" id="UP000007813">
    <property type="component" value="Unassembled WGS sequence"/>
</dbReference>
<protein>
    <recommendedName>
        <fullName evidence="3">Cyclase family protein</fullName>
    </recommendedName>
</protein>
<dbReference type="Pfam" id="PF04199">
    <property type="entry name" value="Cyclase"/>
    <property type="match status" value="1"/>
</dbReference>
<gene>
    <name evidence="1" type="ORF">HSB1_43270</name>
</gene>
<organism evidence="1 2">
    <name type="scientific">Halogranum salarium B-1</name>
    <dbReference type="NCBI Taxonomy" id="1210908"/>
    <lineage>
        <taxon>Archaea</taxon>
        <taxon>Methanobacteriati</taxon>
        <taxon>Methanobacteriota</taxon>
        <taxon>Stenosarchaea group</taxon>
        <taxon>Halobacteria</taxon>
        <taxon>Halobacteriales</taxon>
        <taxon>Haloferacaceae</taxon>
    </lineage>
</organism>
<evidence type="ECO:0008006" key="3">
    <source>
        <dbReference type="Google" id="ProtNLM"/>
    </source>
</evidence>
<dbReference type="OrthoDB" id="9014at2157"/>
<evidence type="ECO:0000313" key="2">
    <source>
        <dbReference type="Proteomes" id="UP000007813"/>
    </source>
</evidence>
<dbReference type="RefSeq" id="WP_009367776.1">
    <property type="nucleotide sequence ID" value="NZ_ALJD01000014.1"/>
</dbReference>
<proteinExistence type="predicted"/>
<dbReference type="EMBL" id="ALJD01000014">
    <property type="protein sequence ID" value="EJN57364.1"/>
    <property type="molecule type" value="Genomic_DNA"/>
</dbReference>
<dbReference type="InterPro" id="IPR037175">
    <property type="entry name" value="KFase_sf"/>
</dbReference>
<dbReference type="SUPFAM" id="SSF102198">
    <property type="entry name" value="Putative cyclase"/>
    <property type="match status" value="1"/>
</dbReference>
<dbReference type="eggNOG" id="arCOG02462">
    <property type="taxonomic scope" value="Archaea"/>
</dbReference>
<dbReference type="GO" id="GO:0019441">
    <property type="term" value="P:L-tryptophan catabolic process to kynurenine"/>
    <property type="evidence" value="ECO:0007669"/>
    <property type="project" value="InterPro"/>
</dbReference>
<dbReference type="InterPro" id="IPR007325">
    <property type="entry name" value="KFase/CYL"/>
</dbReference>
<reference evidence="1 2" key="1">
    <citation type="journal article" date="2012" name="J. Bacteriol.">
        <title>Draft Genome Sequence of the Extremely Halophilic Archaeon Halogranum salarium B-1T.</title>
        <authorList>
            <person name="Kim K.K."/>
            <person name="Lee K.C."/>
            <person name="Lee J.S."/>
        </authorList>
    </citation>
    <scope>NUCLEOTIDE SEQUENCE [LARGE SCALE GENOMIC DNA]</scope>
    <source>
        <strain evidence="1 2">B-1</strain>
    </source>
</reference>
<evidence type="ECO:0000313" key="1">
    <source>
        <dbReference type="EMBL" id="EJN57364.1"/>
    </source>
</evidence>
<name>J3JDC2_9EURY</name>
<sequence length="232" mass="25629">MFDSKEIIELSNPISEGIPVWPSFPQIELEQTSLAARDGFTMERLEMRSHTATHIDAPAHFIPEGKTVDDFSIDRFMGEGVVIDLTPKEPEEPITRADIEAYESAIHPGDVLMLHTGWDEYYGQTPEYLFEFPYLTGEAAEYVVSLEPKAVGTEGASVGGWYDEVPAHGPSTDVHPADSHLPLLENDVIPIEELRNLDQVLDGADSRRADFFFPPLNVQGTGGSSVRAFALV</sequence>
<dbReference type="Gene3D" id="3.50.30.50">
    <property type="entry name" value="Putative cyclase"/>
    <property type="match status" value="1"/>
</dbReference>
<comment type="caution">
    <text evidence="1">The sequence shown here is derived from an EMBL/GenBank/DDBJ whole genome shotgun (WGS) entry which is preliminary data.</text>
</comment>
<dbReference type="PANTHER" id="PTHR31118:SF12">
    <property type="entry name" value="CYCLASE-LIKE PROTEIN 2"/>
    <property type="match status" value="1"/>
</dbReference>